<dbReference type="Pfam" id="PF04149">
    <property type="entry name" value="DUF397"/>
    <property type="match status" value="1"/>
</dbReference>
<evidence type="ECO:0000259" key="1">
    <source>
        <dbReference type="Pfam" id="PF04149"/>
    </source>
</evidence>
<dbReference type="BioCyc" id="SESP1179773:BN6_RS43120-MONOMER"/>
<dbReference type="EMBL" id="HE804045">
    <property type="protein sequence ID" value="CCH35625.1"/>
    <property type="molecule type" value="Genomic_DNA"/>
</dbReference>
<dbReference type="KEGG" id="sesp:BN6_84100"/>
<dbReference type="RefSeq" id="WP_015105732.1">
    <property type="nucleotide sequence ID" value="NC_019673.1"/>
</dbReference>
<dbReference type="STRING" id="1179773.BN6_84100"/>
<dbReference type="AlphaFoldDB" id="K0K5U5"/>
<dbReference type="InterPro" id="IPR007278">
    <property type="entry name" value="DUF397"/>
</dbReference>
<dbReference type="eggNOG" id="ENOG5032CP4">
    <property type="taxonomic scope" value="Bacteria"/>
</dbReference>
<proteinExistence type="predicted"/>
<reference evidence="2 3" key="1">
    <citation type="journal article" date="2012" name="BMC Genomics">
        <title>Complete genome sequence of Saccharothrix espanaensis DSM 44229T and comparison to the other completely sequenced Pseudonocardiaceae.</title>
        <authorList>
            <person name="Strobel T."/>
            <person name="Al-Dilaimi A."/>
            <person name="Blom J."/>
            <person name="Gessner A."/>
            <person name="Kalinowski J."/>
            <person name="Luzhetska M."/>
            <person name="Puhler A."/>
            <person name="Szczepanowski R."/>
            <person name="Bechthold A."/>
            <person name="Ruckert C."/>
        </authorList>
    </citation>
    <scope>NUCLEOTIDE SEQUENCE [LARGE SCALE GENOMIC DNA]</scope>
    <source>
        <strain evidence="3">ATCC 51144 / DSM 44229 / JCM 9112 / NBRC 15066 / NRRL 15764</strain>
    </source>
</reference>
<dbReference type="OrthoDB" id="3699524at2"/>
<accession>K0K5U5</accession>
<keyword evidence="3" id="KW-1185">Reference proteome</keyword>
<organism evidence="2 3">
    <name type="scientific">Saccharothrix espanaensis (strain ATCC 51144 / DSM 44229 / JCM 9112 / NBRC 15066 / NRRL 15764)</name>
    <dbReference type="NCBI Taxonomy" id="1179773"/>
    <lineage>
        <taxon>Bacteria</taxon>
        <taxon>Bacillati</taxon>
        <taxon>Actinomycetota</taxon>
        <taxon>Actinomycetes</taxon>
        <taxon>Pseudonocardiales</taxon>
        <taxon>Pseudonocardiaceae</taxon>
        <taxon>Saccharothrix</taxon>
    </lineage>
</organism>
<dbReference type="Proteomes" id="UP000006281">
    <property type="component" value="Chromosome"/>
</dbReference>
<feature type="domain" description="DUF397" evidence="1">
    <location>
        <begin position="6"/>
        <end position="57"/>
    </location>
</feature>
<gene>
    <name evidence="2" type="ordered locus">BN6_84100</name>
</gene>
<evidence type="ECO:0000313" key="2">
    <source>
        <dbReference type="EMBL" id="CCH35625.1"/>
    </source>
</evidence>
<dbReference type="HOGENOM" id="CLU_131550_2_1_11"/>
<protein>
    <recommendedName>
        <fullName evidence="1">DUF397 domain-containing protein</fullName>
    </recommendedName>
</protein>
<evidence type="ECO:0000313" key="3">
    <source>
        <dbReference type="Proteomes" id="UP000006281"/>
    </source>
</evidence>
<name>K0K5U5_SACES</name>
<sequence length="58" mass="6341">MTRDTGWFKSSRSSGGSNGCVEVRITDVVRVRDSKNVDGPRFSFTGSAWRAFVSGLRG</sequence>